<proteinExistence type="predicted"/>
<gene>
    <name evidence="2" type="ORF">DAMO_2853</name>
</gene>
<dbReference type="HOGENOM" id="CLU_3420881_0_0_0"/>
<protein>
    <submittedName>
        <fullName evidence="2">Uncharacterized protein</fullName>
    </submittedName>
</protein>
<organism evidence="2 3">
    <name type="scientific">Methylomirabilis oxygeniifera</name>
    <dbReference type="NCBI Taxonomy" id="671143"/>
    <lineage>
        <taxon>Bacteria</taxon>
        <taxon>Candidatus Methylomirabilota</taxon>
        <taxon>Candidatus Methylomirabilia</taxon>
        <taxon>Candidatus Methylomirabilales</taxon>
        <taxon>Candidatus Methylomirabilaceae</taxon>
        <taxon>Candidatus Methylomirabilis</taxon>
    </lineage>
</organism>
<feature type="transmembrane region" description="Helical" evidence="1">
    <location>
        <begin position="5"/>
        <end position="22"/>
    </location>
</feature>
<dbReference type="EMBL" id="FP565575">
    <property type="protein sequence ID" value="CBE69926.1"/>
    <property type="molecule type" value="Genomic_DNA"/>
</dbReference>
<dbReference type="AlphaFoldDB" id="D5ML84"/>
<keyword evidence="1" id="KW-0812">Transmembrane</keyword>
<sequence>MRVILFAPLDPFMMLIALFHWFTF</sequence>
<dbReference type="Proteomes" id="UP000006898">
    <property type="component" value="Chromosome"/>
</dbReference>
<evidence type="ECO:0000313" key="3">
    <source>
        <dbReference type="Proteomes" id="UP000006898"/>
    </source>
</evidence>
<dbReference type="KEGG" id="mox:DAMO_2853"/>
<evidence type="ECO:0000256" key="1">
    <source>
        <dbReference type="SAM" id="Phobius"/>
    </source>
</evidence>
<keyword evidence="1" id="KW-1133">Transmembrane helix</keyword>
<reference evidence="2 3" key="1">
    <citation type="journal article" date="2010" name="Nature">
        <title>Nitrite-driven anaerobic methane oxidation by oxygenic bacteria.</title>
        <authorList>
            <person name="Ettwig K.F."/>
            <person name="Butler M.K."/>
            <person name="Le Paslier D."/>
            <person name="Pelletier E."/>
            <person name="Mangenot S."/>
            <person name="Kuypers M.M.M."/>
            <person name="Schreiber F."/>
            <person name="Dutilh B.E."/>
            <person name="Zedelius J."/>
            <person name="de Beer D."/>
            <person name="Gloerich J."/>
            <person name="Wessels H.J.C.T."/>
            <person name="van Allen T."/>
            <person name="Luesken F."/>
            <person name="Wu M."/>
            <person name="van de Pas-Schoonen K.T."/>
            <person name="Op den Camp H.J.M."/>
            <person name="Janssen-Megens E.M."/>
            <person name="Francoijs K-J."/>
            <person name="Stunnenberg H."/>
            <person name="Weissenbach J."/>
            <person name="Jetten M.S.M."/>
            <person name="Strous M."/>
        </authorList>
    </citation>
    <scope>NUCLEOTIDE SEQUENCE [LARGE SCALE GENOMIC DNA]</scope>
</reference>
<accession>D5ML84</accession>
<name>D5ML84_METO1</name>
<keyword evidence="1" id="KW-0472">Membrane</keyword>
<dbReference type="STRING" id="671143.DAMO_2853"/>
<evidence type="ECO:0000313" key="2">
    <source>
        <dbReference type="EMBL" id="CBE69926.1"/>
    </source>
</evidence>